<proteinExistence type="predicted"/>
<keyword evidence="2" id="KW-1185">Reference proteome</keyword>
<accession>A0A843XHI5</accession>
<reference evidence="1" key="1">
    <citation type="submission" date="2017-07" db="EMBL/GenBank/DDBJ databases">
        <title>Taro Niue Genome Assembly and Annotation.</title>
        <authorList>
            <person name="Atibalentja N."/>
            <person name="Keating K."/>
            <person name="Fields C.J."/>
        </authorList>
    </citation>
    <scope>NUCLEOTIDE SEQUENCE</scope>
    <source>
        <strain evidence="1">Niue_2</strain>
        <tissue evidence="1">Leaf</tissue>
    </source>
</reference>
<evidence type="ECO:0000313" key="2">
    <source>
        <dbReference type="Proteomes" id="UP000652761"/>
    </source>
</evidence>
<organism evidence="1 2">
    <name type="scientific">Colocasia esculenta</name>
    <name type="common">Wild taro</name>
    <name type="synonym">Arum esculentum</name>
    <dbReference type="NCBI Taxonomy" id="4460"/>
    <lineage>
        <taxon>Eukaryota</taxon>
        <taxon>Viridiplantae</taxon>
        <taxon>Streptophyta</taxon>
        <taxon>Embryophyta</taxon>
        <taxon>Tracheophyta</taxon>
        <taxon>Spermatophyta</taxon>
        <taxon>Magnoliopsida</taxon>
        <taxon>Liliopsida</taxon>
        <taxon>Araceae</taxon>
        <taxon>Aroideae</taxon>
        <taxon>Colocasieae</taxon>
        <taxon>Colocasia</taxon>
    </lineage>
</organism>
<protein>
    <submittedName>
        <fullName evidence="1">Uncharacterized protein</fullName>
    </submittedName>
</protein>
<comment type="caution">
    <text evidence="1">The sequence shown here is derived from an EMBL/GenBank/DDBJ whole genome shotgun (WGS) entry which is preliminary data.</text>
</comment>
<dbReference type="EMBL" id="NMUH01008595">
    <property type="protein sequence ID" value="MQM19019.1"/>
    <property type="molecule type" value="Genomic_DNA"/>
</dbReference>
<sequence>MGGDRKNRDLILGRGSGSRGRYIYYMVRLTDYAIIPTTVYLIFTIEVESHHPVAEEEARDKVAKIAGSQDPTVWMDYNPCHELERAPTFRELFDQTHKQKGTDDYVSESARTIAETYDRTMADCYVEGTPQPNLDPEA</sequence>
<dbReference type="Proteomes" id="UP000652761">
    <property type="component" value="Unassembled WGS sequence"/>
</dbReference>
<gene>
    <name evidence="1" type="ORF">Taro_052020</name>
</gene>
<evidence type="ECO:0000313" key="1">
    <source>
        <dbReference type="EMBL" id="MQM19019.1"/>
    </source>
</evidence>
<name>A0A843XHI5_COLES</name>
<dbReference type="AlphaFoldDB" id="A0A843XHI5"/>